<feature type="transmembrane region" description="Helical" evidence="6">
    <location>
        <begin position="96"/>
        <end position="118"/>
    </location>
</feature>
<organism evidence="8 9">
    <name type="scientific">Pseudoalteromonas peptidolytica F12-50-A1</name>
    <dbReference type="NCBI Taxonomy" id="1315280"/>
    <lineage>
        <taxon>Bacteria</taxon>
        <taxon>Pseudomonadati</taxon>
        <taxon>Pseudomonadota</taxon>
        <taxon>Gammaproteobacteria</taxon>
        <taxon>Alteromonadales</taxon>
        <taxon>Pseudoalteromonadaceae</taxon>
        <taxon>Pseudoalteromonas</taxon>
    </lineage>
</organism>
<sequence length="241" mass="26744">MMNTTSFLLESKVELLSIFRSKGFVIPASVFPCLFYLFFGIMFSHDDSHNYMFINYLIFGMISPALFSFGVNVAIEKQNGWLVLKQLSPVSAYQYLFAKCVSASVFSLIVACLMSMLALFSGVSLALEQFLIIVLIALLGTFPLCLLGLVIGLCVSAKAAPAVVNLVYLPLSLLSGLWLPITLFPEPMQWFAWLLPTFHISQLALGVIDAALGFAIYYHLSIFTLQTCLLCFFAHTKFKQA</sequence>
<dbReference type="Proteomes" id="UP000660708">
    <property type="component" value="Unassembled WGS sequence"/>
</dbReference>
<evidence type="ECO:0000256" key="2">
    <source>
        <dbReference type="ARBA" id="ARBA00007783"/>
    </source>
</evidence>
<evidence type="ECO:0000256" key="3">
    <source>
        <dbReference type="ARBA" id="ARBA00022692"/>
    </source>
</evidence>
<dbReference type="Pfam" id="PF01061">
    <property type="entry name" value="ABC2_membrane"/>
    <property type="match status" value="1"/>
</dbReference>
<evidence type="ECO:0000256" key="5">
    <source>
        <dbReference type="ARBA" id="ARBA00023136"/>
    </source>
</evidence>
<dbReference type="InterPro" id="IPR051784">
    <property type="entry name" value="Nod_factor_ABC_transporter"/>
</dbReference>
<evidence type="ECO:0000313" key="9">
    <source>
        <dbReference type="Proteomes" id="UP000660708"/>
    </source>
</evidence>
<evidence type="ECO:0000256" key="6">
    <source>
        <dbReference type="SAM" id="Phobius"/>
    </source>
</evidence>
<dbReference type="PANTHER" id="PTHR43229:SF2">
    <property type="entry name" value="NODULATION PROTEIN J"/>
    <property type="match status" value="1"/>
</dbReference>
<dbReference type="GO" id="GO:0043190">
    <property type="term" value="C:ATP-binding cassette (ABC) transporter complex"/>
    <property type="evidence" value="ECO:0007669"/>
    <property type="project" value="InterPro"/>
</dbReference>
<keyword evidence="5 6" id="KW-0472">Membrane</keyword>
<dbReference type="GO" id="GO:0140359">
    <property type="term" value="F:ABC-type transporter activity"/>
    <property type="evidence" value="ECO:0007669"/>
    <property type="project" value="InterPro"/>
</dbReference>
<comment type="subcellular location">
    <subcellularLocation>
        <location evidence="1">Membrane</location>
        <topology evidence="1">Multi-pass membrane protein</topology>
    </subcellularLocation>
</comment>
<evidence type="ECO:0000313" key="8">
    <source>
        <dbReference type="EMBL" id="MBE0348931.1"/>
    </source>
</evidence>
<keyword evidence="9" id="KW-1185">Reference proteome</keyword>
<protein>
    <submittedName>
        <fullName evidence="8">ABC-2 type transport system permease protein</fullName>
    </submittedName>
</protein>
<dbReference type="EMBL" id="AQHF01000034">
    <property type="protein sequence ID" value="MBE0348931.1"/>
    <property type="molecule type" value="Genomic_DNA"/>
</dbReference>
<evidence type="ECO:0000256" key="1">
    <source>
        <dbReference type="ARBA" id="ARBA00004141"/>
    </source>
</evidence>
<dbReference type="AlphaFoldDB" id="A0A8I0T5W8"/>
<dbReference type="PANTHER" id="PTHR43229">
    <property type="entry name" value="NODULATION PROTEIN J"/>
    <property type="match status" value="1"/>
</dbReference>
<dbReference type="InterPro" id="IPR000412">
    <property type="entry name" value="ABC_2_transport"/>
</dbReference>
<comment type="caution">
    <text evidence="8">The sequence shown here is derived from an EMBL/GenBank/DDBJ whole genome shotgun (WGS) entry which is preliminary data.</text>
</comment>
<keyword evidence="3 6" id="KW-0812">Transmembrane</keyword>
<feature type="transmembrane region" description="Helical" evidence="6">
    <location>
        <begin position="21"/>
        <end position="41"/>
    </location>
</feature>
<gene>
    <name evidence="8" type="ORF">PPEP_b0794</name>
</gene>
<name>A0A8I0T5W8_9GAMM</name>
<feature type="transmembrane region" description="Helical" evidence="6">
    <location>
        <begin position="215"/>
        <end position="235"/>
    </location>
</feature>
<proteinExistence type="inferred from homology"/>
<evidence type="ECO:0000256" key="4">
    <source>
        <dbReference type="ARBA" id="ARBA00022989"/>
    </source>
</evidence>
<evidence type="ECO:0000259" key="7">
    <source>
        <dbReference type="Pfam" id="PF01061"/>
    </source>
</evidence>
<feature type="transmembrane region" description="Helical" evidence="6">
    <location>
        <begin position="162"/>
        <end position="184"/>
    </location>
</feature>
<dbReference type="InterPro" id="IPR013525">
    <property type="entry name" value="ABC2_TM"/>
</dbReference>
<accession>A0A8I0T5W8</accession>
<comment type="similarity">
    <text evidence="2">Belongs to the ABC-2 integral membrane protein family.</text>
</comment>
<feature type="domain" description="ABC-2 type transporter transmembrane" evidence="7">
    <location>
        <begin position="11"/>
        <end position="205"/>
    </location>
</feature>
<feature type="transmembrane region" description="Helical" evidence="6">
    <location>
        <begin position="53"/>
        <end position="75"/>
    </location>
</feature>
<dbReference type="RefSeq" id="WP_147390973.1">
    <property type="nucleotide sequence ID" value="NZ_AQHF01000034.1"/>
</dbReference>
<feature type="transmembrane region" description="Helical" evidence="6">
    <location>
        <begin position="130"/>
        <end position="155"/>
    </location>
</feature>
<keyword evidence="4 6" id="KW-1133">Transmembrane helix</keyword>
<reference evidence="8 9" key="1">
    <citation type="submission" date="2015-06" db="EMBL/GenBank/DDBJ databases">
        <title>Genome sequence of Pseudoalteromonas peptidolytica.</title>
        <authorList>
            <person name="Xie B.-B."/>
            <person name="Rong J.-C."/>
            <person name="Qin Q.-L."/>
            <person name="Zhang Y.-Z."/>
        </authorList>
    </citation>
    <scope>NUCLEOTIDE SEQUENCE [LARGE SCALE GENOMIC DNA]</scope>
    <source>
        <strain evidence="8 9">F12-50-A1</strain>
    </source>
</reference>
<dbReference type="PIRSF" id="PIRSF006648">
    <property type="entry name" value="DrrB"/>
    <property type="match status" value="1"/>
</dbReference>